<keyword evidence="6" id="KW-1185">Reference proteome</keyword>
<dbReference type="OrthoDB" id="5696122at2"/>
<proteinExistence type="predicted"/>
<dbReference type="GO" id="GO:0000160">
    <property type="term" value="P:phosphorelay signal transduction system"/>
    <property type="evidence" value="ECO:0007669"/>
    <property type="project" value="InterPro"/>
</dbReference>
<dbReference type="InterPro" id="IPR016032">
    <property type="entry name" value="Sig_transdc_resp-reg_C-effctor"/>
</dbReference>
<keyword evidence="3" id="KW-0472">Membrane</keyword>
<evidence type="ECO:0000256" key="3">
    <source>
        <dbReference type="SAM" id="Phobius"/>
    </source>
</evidence>
<evidence type="ECO:0000313" key="5">
    <source>
        <dbReference type="EMBL" id="RUO46873.1"/>
    </source>
</evidence>
<keyword evidence="1 2" id="KW-0238">DNA-binding</keyword>
<dbReference type="InterPro" id="IPR011990">
    <property type="entry name" value="TPR-like_helical_dom_sf"/>
</dbReference>
<protein>
    <recommendedName>
        <fullName evidence="4">OmpR/PhoB-type domain-containing protein</fullName>
    </recommendedName>
</protein>
<feature type="domain" description="OmpR/PhoB-type" evidence="4">
    <location>
        <begin position="1"/>
        <end position="95"/>
    </location>
</feature>
<dbReference type="InterPro" id="IPR036388">
    <property type="entry name" value="WH-like_DNA-bd_sf"/>
</dbReference>
<dbReference type="Gene3D" id="1.10.10.10">
    <property type="entry name" value="Winged helix-like DNA-binding domain superfamily/Winged helix DNA-binding domain"/>
    <property type="match status" value="1"/>
</dbReference>
<sequence length="501" mass="55924">MDQDNATPVYFDDATGTLVFADERIELRPKTYAVAKFLAAHPQQVCSKETIMNAVWENSFVEDQAVFQSINEIRRKFAPTAVIQTYPRRGYAWLLPTTSQPAIQSQTQTATKRSKPRWLLLSVLVPVLLGSVTIGWFSFVDTGERSSWLQERPRSKTTKHQALMVLPTDTTALTNDDRGLGFGALQTVLQRLPTDSDRTVFQASDVLDIMDRKPVAEPADYFAVSGATQIISSKLSGVPGEYSLLFTVWHRDGTQRHGVLHGGTLEQVISDYTEALMLQLFGELARPHRGASSLLTTTLTHRAMTLLAQGETQAAIPYLESAVLEHPEEPMQRFLLARSYLHLGQAESALPHIEAGLTALDALPPQPLRGRLLYLKGVALMANNLPAASHFLRAAQETAEAQQDWLYHAYAKAMQGQVLIQQQRFSEAEPLLAESLRYQQLLNCPLGIVQGHLDYFDFYFAQGNTAKARAELQLAEQIVLERNLEMVQSTIEDYKIKSIKS</sequence>
<dbReference type="SMART" id="SM00862">
    <property type="entry name" value="Trans_reg_C"/>
    <property type="match status" value="1"/>
</dbReference>
<gene>
    <name evidence="5" type="ORF">CWE21_09725</name>
</gene>
<dbReference type="AlphaFoldDB" id="A0A432XDR1"/>
<evidence type="ECO:0000313" key="6">
    <source>
        <dbReference type="Proteomes" id="UP000286678"/>
    </source>
</evidence>
<keyword evidence="3" id="KW-0812">Transmembrane</keyword>
<accession>A0A432XDR1</accession>
<comment type="caution">
    <text evidence="5">The sequence shown here is derived from an EMBL/GenBank/DDBJ whole genome shotgun (WGS) entry which is preliminary data.</text>
</comment>
<keyword evidence="3" id="KW-1133">Transmembrane helix</keyword>
<feature type="DNA-binding region" description="OmpR/PhoB-type" evidence="2">
    <location>
        <begin position="1"/>
        <end position="95"/>
    </location>
</feature>
<reference evidence="6" key="1">
    <citation type="journal article" date="2018" name="Front. Microbiol.">
        <title>Genome-Based Analysis Reveals the Taxonomy and Diversity of the Family Idiomarinaceae.</title>
        <authorList>
            <person name="Liu Y."/>
            <person name="Lai Q."/>
            <person name="Shao Z."/>
        </authorList>
    </citation>
    <scope>NUCLEOTIDE SEQUENCE [LARGE SCALE GENOMIC DNA]</scope>
    <source>
        <strain evidence="6">SW15</strain>
    </source>
</reference>
<dbReference type="PROSITE" id="PS51755">
    <property type="entry name" value="OMPR_PHOB"/>
    <property type="match status" value="1"/>
</dbReference>
<dbReference type="RefSeq" id="WP_126834250.1">
    <property type="nucleotide sequence ID" value="NZ_PIPT01000007.1"/>
</dbReference>
<dbReference type="EMBL" id="PIPT01000007">
    <property type="protein sequence ID" value="RUO46873.1"/>
    <property type="molecule type" value="Genomic_DNA"/>
</dbReference>
<organism evidence="5 6">
    <name type="scientific">Pseudidiomarina aquimaris</name>
    <dbReference type="NCBI Taxonomy" id="641841"/>
    <lineage>
        <taxon>Bacteria</taxon>
        <taxon>Pseudomonadati</taxon>
        <taxon>Pseudomonadota</taxon>
        <taxon>Gammaproteobacteria</taxon>
        <taxon>Alteromonadales</taxon>
        <taxon>Idiomarinaceae</taxon>
        <taxon>Pseudidiomarina</taxon>
    </lineage>
</organism>
<feature type="transmembrane region" description="Helical" evidence="3">
    <location>
        <begin position="118"/>
        <end position="139"/>
    </location>
</feature>
<dbReference type="CDD" id="cd00383">
    <property type="entry name" value="trans_reg_C"/>
    <property type="match status" value="1"/>
</dbReference>
<dbReference type="GO" id="GO:0003677">
    <property type="term" value="F:DNA binding"/>
    <property type="evidence" value="ECO:0007669"/>
    <property type="project" value="UniProtKB-UniRule"/>
</dbReference>
<dbReference type="Pfam" id="PF00486">
    <property type="entry name" value="Trans_reg_C"/>
    <property type="match status" value="1"/>
</dbReference>
<name>A0A432XDR1_9GAMM</name>
<dbReference type="Gene3D" id="1.25.40.10">
    <property type="entry name" value="Tetratricopeptide repeat domain"/>
    <property type="match status" value="1"/>
</dbReference>
<dbReference type="SUPFAM" id="SSF48452">
    <property type="entry name" value="TPR-like"/>
    <property type="match status" value="1"/>
</dbReference>
<evidence type="ECO:0000259" key="4">
    <source>
        <dbReference type="PROSITE" id="PS51755"/>
    </source>
</evidence>
<evidence type="ECO:0000256" key="1">
    <source>
        <dbReference type="ARBA" id="ARBA00023125"/>
    </source>
</evidence>
<dbReference type="SUPFAM" id="SSF46894">
    <property type="entry name" value="C-terminal effector domain of the bipartite response regulators"/>
    <property type="match status" value="1"/>
</dbReference>
<dbReference type="Pfam" id="PF13432">
    <property type="entry name" value="TPR_16"/>
    <property type="match status" value="1"/>
</dbReference>
<dbReference type="Proteomes" id="UP000286678">
    <property type="component" value="Unassembled WGS sequence"/>
</dbReference>
<evidence type="ECO:0000256" key="2">
    <source>
        <dbReference type="PROSITE-ProRule" id="PRU01091"/>
    </source>
</evidence>
<dbReference type="InterPro" id="IPR001867">
    <property type="entry name" value="OmpR/PhoB-type_DNA-bd"/>
</dbReference>
<dbReference type="GO" id="GO:0006355">
    <property type="term" value="P:regulation of DNA-templated transcription"/>
    <property type="evidence" value="ECO:0007669"/>
    <property type="project" value="InterPro"/>
</dbReference>